<protein>
    <submittedName>
        <fullName evidence="2">ATPase</fullName>
    </submittedName>
</protein>
<evidence type="ECO:0000313" key="3">
    <source>
        <dbReference type="Proteomes" id="UP000786693"/>
    </source>
</evidence>
<proteinExistence type="predicted"/>
<reference evidence="2 3" key="1">
    <citation type="submission" date="2021-05" db="EMBL/GenBank/DDBJ databases">
        <title>Bacteria Genome sequencing.</title>
        <authorList>
            <person name="Takabe Y."/>
            <person name="Nakajima Y."/>
            <person name="Suzuki S."/>
            <person name="Shiozaki T."/>
        </authorList>
    </citation>
    <scope>NUCLEOTIDE SEQUENCE [LARGE SCALE GENOMIC DNA]</scope>
    <source>
        <strain evidence="2 3">AI_62</strain>
    </source>
</reference>
<evidence type="ECO:0000313" key="2">
    <source>
        <dbReference type="EMBL" id="GIT95499.1"/>
    </source>
</evidence>
<keyword evidence="3" id="KW-1185">Reference proteome</keyword>
<name>A0ABQ4NM68_9RHOB</name>
<comment type="caution">
    <text evidence="2">The sequence shown here is derived from an EMBL/GenBank/DDBJ whole genome shotgun (WGS) entry which is preliminary data.</text>
</comment>
<dbReference type="Proteomes" id="UP000786693">
    <property type="component" value="Unassembled WGS sequence"/>
</dbReference>
<dbReference type="InterPro" id="IPR027417">
    <property type="entry name" value="P-loop_NTPase"/>
</dbReference>
<dbReference type="PANTHER" id="PTHR34301:SF8">
    <property type="entry name" value="ATPASE DOMAIN-CONTAINING PROTEIN"/>
    <property type="match status" value="1"/>
</dbReference>
<gene>
    <name evidence="2" type="ORF">JANAI62_21220</name>
</gene>
<dbReference type="Gene3D" id="3.40.50.300">
    <property type="entry name" value="P-loop containing nucleotide triphosphate hydrolases"/>
    <property type="match status" value="1"/>
</dbReference>
<evidence type="ECO:0000259" key="1">
    <source>
        <dbReference type="Pfam" id="PF13191"/>
    </source>
</evidence>
<sequence length="401" mass="43436">MDPRLNPFAPGAGTRPPAFAGRDPILEAADIALDRQIAGRHANSMILLGLRGVGKTVLLNRLHQEAKAKGYETVRLEVPDAAGGHLARMIVPMLDTVLRRLDRRRDAGARLCQAGANLANFAAAFKVSYQGFALGLDGDGLTAGSGNMEADLPDLMRAVWEAAADRGTALGLFIDEVQYLSKPELAALARTCHEAAQQGGRFLLIGAGLPQIAALAGEAKSYAERLFTYPEVGPLSPDAAREALTRPVEAEGAAFTDAALERIVADTQGYAYFLQSWGKFVWDEADASPITEDDVIRAHPAIRADLDQSFFRTRFDRCSAAEQQYLRAMAELGPGPHQTGDVARALGTESSQVANTRRKLIESGMIYSQRHGETAFTVPLFDTFMKRTMPDLVPYTPRKRA</sequence>
<dbReference type="Pfam" id="PF13191">
    <property type="entry name" value="AAA_16"/>
    <property type="match status" value="1"/>
</dbReference>
<dbReference type="RefSeq" id="WP_220748986.1">
    <property type="nucleotide sequence ID" value="NZ_BPFH01000003.1"/>
</dbReference>
<dbReference type="PANTHER" id="PTHR34301">
    <property type="entry name" value="DNA-BINDING PROTEIN-RELATED"/>
    <property type="match status" value="1"/>
</dbReference>
<dbReference type="EMBL" id="BPFH01000003">
    <property type="protein sequence ID" value="GIT95499.1"/>
    <property type="molecule type" value="Genomic_DNA"/>
</dbReference>
<dbReference type="SUPFAM" id="SSF52540">
    <property type="entry name" value="P-loop containing nucleoside triphosphate hydrolases"/>
    <property type="match status" value="1"/>
</dbReference>
<feature type="domain" description="Orc1-like AAA ATPase" evidence="1">
    <location>
        <begin position="19"/>
        <end position="204"/>
    </location>
</feature>
<dbReference type="InterPro" id="IPR041664">
    <property type="entry name" value="AAA_16"/>
</dbReference>
<organism evidence="2 3">
    <name type="scientific">Jannaschia pagri</name>
    <dbReference type="NCBI Taxonomy" id="2829797"/>
    <lineage>
        <taxon>Bacteria</taxon>
        <taxon>Pseudomonadati</taxon>
        <taxon>Pseudomonadota</taxon>
        <taxon>Alphaproteobacteria</taxon>
        <taxon>Rhodobacterales</taxon>
        <taxon>Roseobacteraceae</taxon>
        <taxon>Jannaschia</taxon>
    </lineage>
</organism>
<accession>A0ABQ4NM68</accession>